<keyword evidence="8 9" id="KW-0472">Membrane</keyword>
<evidence type="ECO:0000256" key="2">
    <source>
        <dbReference type="ARBA" id="ARBA00022448"/>
    </source>
</evidence>
<reference evidence="11 12" key="1">
    <citation type="submission" date="2018-12" db="EMBL/GenBank/DDBJ databases">
        <authorList>
            <consortium name="Pathogen Informatics"/>
        </authorList>
    </citation>
    <scope>NUCLEOTIDE SEQUENCE [LARGE SCALE GENOMIC DNA]</scope>
    <source>
        <strain evidence="11 12">NCTC3166</strain>
    </source>
</reference>
<keyword evidence="5" id="KW-0598">Phosphotransferase system</keyword>
<evidence type="ECO:0000256" key="7">
    <source>
        <dbReference type="ARBA" id="ARBA00022989"/>
    </source>
</evidence>
<keyword evidence="6 9" id="KW-0812">Transmembrane</keyword>
<dbReference type="Pfam" id="PF03611">
    <property type="entry name" value="EIIC-GAT"/>
    <property type="match status" value="1"/>
</dbReference>
<dbReference type="InterPro" id="IPR004703">
    <property type="entry name" value="PTS_sugar-sp_permease"/>
</dbReference>
<dbReference type="GO" id="GO:0015577">
    <property type="term" value="F:galactitol transmembrane transporter activity"/>
    <property type="evidence" value="ECO:0007669"/>
    <property type="project" value="InterPro"/>
</dbReference>
<feature type="transmembrane region" description="Helical" evidence="9">
    <location>
        <begin position="152"/>
        <end position="173"/>
    </location>
</feature>
<evidence type="ECO:0000256" key="8">
    <source>
        <dbReference type="ARBA" id="ARBA00023136"/>
    </source>
</evidence>
<proteinExistence type="predicted"/>
<organism evidence="11 12">
    <name type="scientific">Streptococcus viridans</name>
    <dbReference type="NCBI Taxonomy" id="78535"/>
    <lineage>
        <taxon>Bacteria</taxon>
        <taxon>Bacillati</taxon>
        <taxon>Bacillota</taxon>
        <taxon>Bacilli</taxon>
        <taxon>Lactobacillales</taxon>
        <taxon>Streptococcaceae</taxon>
        <taxon>Streptococcus</taxon>
    </lineage>
</organism>
<dbReference type="AlphaFoldDB" id="A0A3S4PXJ0"/>
<dbReference type="PANTHER" id="PTHR37324:SF2">
    <property type="entry name" value="PTS SYSTEM GALACTITOL-SPECIFIC EIIC COMPONENT"/>
    <property type="match status" value="1"/>
</dbReference>
<feature type="transmembrane region" description="Helical" evidence="9">
    <location>
        <begin position="235"/>
        <end position="256"/>
    </location>
</feature>
<evidence type="ECO:0000256" key="9">
    <source>
        <dbReference type="SAM" id="Phobius"/>
    </source>
</evidence>
<keyword evidence="3" id="KW-1003">Cell membrane</keyword>
<evidence type="ECO:0000256" key="3">
    <source>
        <dbReference type="ARBA" id="ARBA00022475"/>
    </source>
</evidence>
<dbReference type="Proteomes" id="UP000270025">
    <property type="component" value="Chromosome"/>
</dbReference>
<evidence type="ECO:0000256" key="4">
    <source>
        <dbReference type="ARBA" id="ARBA00022597"/>
    </source>
</evidence>
<feature type="transmembrane region" description="Helical" evidence="9">
    <location>
        <begin position="18"/>
        <end position="37"/>
    </location>
</feature>
<evidence type="ECO:0000256" key="1">
    <source>
        <dbReference type="ARBA" id="ARBA00004651"/>
    </source>
</evidence>
<dbReference type="InterPro" id="IPR013014">
    <property type="entry name" value="PTS_EIIC_2"/>
</dbReference>
<dbReference type="GO" id="GO:0009401">
    <property type="term" value="P:phosphoenolpyruvate-dependent sugar phosphotransferase system"/>
    <property type="evidence" value="ECO:0007669"/>
    <property type="project" value="UniProtKB-KW"/>
</dbReference>
<feature type="domain" description="PTS EIIC type-2" evidence="10">
    <location>
        <begin position="12"/>
        <end position="474"/>
    </location>
</feature>
<dbReference type="PANTHER" id="PTHR37324">
    <property type="entry name" value="PTS SYSTEM GALACTITOL-SPECIFIC EIIC COMPONENT"/>
    <property type="match status" value="1"/>
</dbReference>
<dbReference type="GO" id="GO:0005886">
    <property type="term" value="C:plasma membrane"/>
    <property type="evidence" value="ECO:0007669"/>
    <property type="project" value="UniProtKB-SubCell"/>
</dbReference>
<keyword evidence="7 9" id="KW-1133">Transmembrane helix</keyword>
<name>A0A3S4PXJ0_9STRE</name>
<dbReference type="PIRSF" id="PIRSF006304">
    <property type="entry name" value="GatC"/>
    <property type="match status" value="1"/>
</dbReference>
<feature type="transmembrane region" description="Helical" evidence="9">
    <location>
        <begin position="49"/>
        <end position="75"/>
    </location>
</feature>
<dbReference type="InterPro" id="IPR013853">
    <property type="entry name" value="EIIC-GAT"/>
</dbReference>
<evidence type="ECO:0000313" key="12">
    <source>
        <dbReference type="Proteomes" id="UP000270025"/>
    </source>
</evidence>
<evidence type="ECO:0000313" key="11">
    <source>
        <dbReference type="EMBL" id="VED66877.1"/>
    </source>
</evidence>
<keyword evidence="12" id="KW-1185">Reference proteome</keyword>
<keyword evidence="4" id="KW-0762">Sugar transport</keyword>
<evidence type="ECO:0000259" key="10">
    <source>
        <dbReference type="PROSITE" id="PS51104"/>
    </source>
</evidence>
<dbReference type="RefSeq" id="WP_126403978.1">
    <property type="nucleotide sequence ID" value="NZ_LR134266.1"/>
</dbReference>
<accession>A0A3S4PXJ0</accession>
<dbReference type="PROSITE" id="PS51104">
    <property type="entry name" value="PTS_EIIC_TYPE_2"/>
    <property type="match status" value="1"/>
</dbReference>
<sequence length="491" mass="52966">MNGIIDFANKFFKPILDMGAPIIMLIVLTLLALLFGVKFSKALEGGIKLAIALTGIGAIIGMLNGAFSASLAKFVENTGIQLNITDVGWAPLATITWGSAWTLYFLLVMLVVNVVMLAMKKTDTLDVDIFDIWHLSITGLLIKWYADKNGVSAGVSLFVATLAVVLVGIMKIINSDLMKPTFDDLLNAPSSSPMTSTHMNYMMNPIIMVLDKIFDKFFPGLDKYDFDAAKLNKKIGFWGSKFFIGFLLGIVIGIMGTPQPVADVADAKTWELVIKGWLSLGLTAGVCLELFSLIGSWFIAAVEPLSQGITNVATKRLQGRKFNIGLDWPFIAGRAEIWACANVLAPIMLIEAVLLSNVGNGILPLAGIIAMGVTPALLVVTRGKLIRMIVFGTLLLPLFLLSGTLIAPFATVLAKSVNAFPEGVDKAQLITHSTLEGPVEKLLGWTIGNATTGDIKAIVGVVAFLAFYVGIFAWYRKQMIKRNEAYAANAK</sequence>
<feature type="transmembrane region" description="Helical" evidence="9">
    <location>
        <begin position="95"/>
        <end position="117"/>
    </location>
</feature>
<dbReference type="KEGG" id="svf:NCTC3166_00690"/>
<gene>
    <name evidence="11" type="primary">gatC_1</name>
    <name evidence="11" type="ORF">NCTC3166_00690</name>
</gene>
<evidence type="ECO:0000256" key="6">
    <source>
        <dbReference type="ARBA" id="ARBA00022692"/>
    </source>
</evidence>
<keyword evidence="2" id="KW-0813">Transport</keyword>
<feature type="transmembrane region" description="Helical" evidence="9">
    <location>
        <begin position="276"/>
        <end position="300"/>
    </location>
</feature>
<feature type="transmembrane region" description="Helical" evidence="9">
    <location>
        <begin position="388"/>
        <end position="410"/>
    </location>
</feature>
<feature type="transmembrane region" description="Helical" evidence="9">
    <location>
        <begin position="361"/>
        <end position="381"/>
    </location>
</feature>
<protein>
    <submittedName>
        <fullName evidence="11">PTS system galactitol-specific family transporter subunit IIC</fullName>
    </submittedName>
</protein>
<dbReference type="EMBL" id="LR134266">
    <property type="protein sequence ID" value="VED66877.1"/>
    <property type="molecule type" value="Genomic_DNA"/>
</dbReference>
<feature type="transmembrane region" description="Helical" evidence="9">
    <location>
        <begin position="455"/>
        <end position="475"/>
    </location>
</feature>
<comment type="subcellular location">
    <subcellularLocation>
        <location evidence="1">Cell membrane</location>
        <topology evidence="1">Multi-pass membrane protein</topology>
    </subcellularLocation>
</comment>
<evidence type="ECO:0000256" key="5">
    <source>
        <dbReference type="ARBA" id="ARBA00022683"/>
    </source>
</evidence>